<evidence type="ECO:0000259" key="12">
    <source>
        <dbReference type="PROSITE" id="PS50157"/>
    </source>
</evidence>
<dbReference type="EMBL" id="GGLE01000160">
    <property type="protein sequence ID" value="MBY04286.1"/>
    <property type="molecule type" value="Transcribed_RNA"/>
</dbReference>
<keyword evidence="3" id="KW-0677">Repeat</keyword>
<dbReference type="AlphaFoldDB" id="A0A2R5L462"/>
<dbReference type="PANTHER" id="PTHR23235">
    <property type="entry name" value="KRUEPPEL-LIKE TRANSCRIPTION FACTOR"/>
    <property type="match status" value="1"/>
</dbReference>
<feature type="domain" description="C2H2-type" evidence="12">
    <location>
        <begin position="289"/>
        <end position="316"/>
    </location>
</feature>
<dbReference type="PROSITE" id="PS00028">
    <property type="entry name" value="ZINC_FINGER_C2H2_1"/>
    <property type="match status" value="5"/>
</dbReference>
<sequence length="433" mass="47139">MASTPEQVVCTPTFVFPAAFPETYGKLLIAEASSCYGFDPRQHLPNFHGPPTTAAQQVAPPTSSAQEEQSGTKPLVSKGSVSPRGSLTSLKIPHPTPPLPPSTSADYSRCLSSAPVAFPGIDPTKLPKVEHPPEQTKNDKLWPCPSCKVPFKAASELQQHLGQHTRGEQRGGNVPSVPCEVCGKLFASSDRVRAHVRAAHGEKACACDICGSGFSYRCKLLDHMRTHTGDKPFRCDVCGKTFSQKNHLTRHAMIHTGERPFPCDFCGRGFYRKDKLARHRRVHTGERPHVCLACGKSYGRREKLARHLRAHAGERPFACAACGRRFLEPRDLHRHKCPSRCSGEQQAPPPPVRLLSAPGTSSAEQLASLYERLQSSCPTTSTSVTSSTATHQHSAEPSRSGHFPERSPIHVQDRLGGRTHPSSSQTLGEQAAL</sequence>
<feature type="compositionally biased region" description="Basic and acidic residues" evidence="11">
    <location>
        <begin position="402"/>
        <end position="416"/>
    </location>
</feature>
<evidence type="ECO:0000256" key="10">
    <source>
        <dbReference type="PROSITE-ProRule" id="PRU00042"/>
    </source>
</evidence>
<dbReference type="KEGG" id="oti:135377832"/>
<dbReference type="PROSITE" id="PS50157">
    <property type="entry name" value="ZINC_FINGER_C2H2_2"/>
    <property type="match status" value="7"/>
</dbReference>
<keyword evidence="7" id="KW-0238">DNA-binding</keyword>
<dbReference type="SUPFAM" id="SSF57667">
    <property type="entry name" value="beta-beta-alpha zinc fingers"/>
    <property type="match status" value="3"/>
</dbReference>
<feature type="compositionally biased region" description="Low complexity" evidence="11">
    <location>
        <begin position="50"/>
        <end position="62"/>
    </location>
</feature>
<evidence type="ECO:0000313" key="13">
    <source>
        <dbReference type="EMBL" id="MBY04286.1"/>
    </source>
</evidence>
<dbReference type="GO" id="GO:0000978">
    <property type="term" value="F:RNA polymerase II cis-regulatory region sequence-specific DNA binding"/>
    <property type="evidence" value="ECO:0007669"/>
    <property type="project" value="TreeGrafter"/>
</dbReference>
<evidence type="ECO:0000256" key="9">
    <source>
        <dbReference type="ARBA" id="ARBA00023242"/>
    </source>
</evidence>
<feature type="compositionally biased region" description="Polar residues" evidence="11">
    <location>
        <begin position="420"/>
        <end position="433"/>
    </location>
</feature>
<dbReference type="Gene3D" id="3.30.160.60">
    <property type="entry name" value="Classic Zinc Finger"/>
    <property type="match status" value="6"/>
</dbReference>
<dbReference type="FunFam" id="3.30.160.60:FF:000446">
    <property type="entry name" value="Zinc finger protein"/>
    <property type="match status" value="1"/>
</dbReference>
<evidence type="ECO:0000256" key="3">
    <source>
        <dbReference type="ARBA" id="ARBA00022737"/>
    </source>
</evidence>
<dbReference type="FunFam" id="3.30.160.60:FF:003126">
    <property type="entry name" value="Zinc finger imprinted 2"/>
    <property type="match status" value="1"/>
</dbReference>
<feature type="domain" description="C2H2-type" evidence="12">
    <location>
        <begin position="261"/>
        <end position="288"/>
    </location>
</feature>
<proteinExistence type="predicted"/>
<feature type="region of interest" description="Disordered" evidence="11">
    <location>
        <begin position="337"/>
        <end position="360"/>
    </location>
</feature>
<accession>A0A2R5L462</accession>
<dbReference type="FunFam" id="3.30.160.60:FF:002716">
    <property type="entry name" value="Zinc finger protein 212"/>
    <property type="match status" value="1"/>
</dbReference>
<dbReference type="FunFam" id="3.30.160.60:FF:001892">
    <property type="entry name" value="Zinc finger protein 786"/>
    <property type="match status" value="1"/>
</dbReference>
<keyword evidence="4 10" id="KW-0863">Zinc-finger</keyword>
<dbReference type="GO" id="GO:0005634">
    <property type="term" value="C:nucleus"/>
    <property type="evidence" value="ECO:0007669"/>
    <property type="project" value="UniProtKB-SubCell"/>
</dbReference>
<keyword evidence="8" id="KW-0804">Transcription</keyword>
<evidence type="ECO:0000256" key="7">
    <source>
        <dbReference type="ARBA" id="ARBA00023125"/>
    </source>
</evidence>
<evidence type="ECO:0000256" key="4">
    <source>
        <dbReference type="ARBA" id="ARBA00022771"/>
    </source>
</evidence>
<feature type="compositionally biased region" description="Polar residues" evidence="11">
    <location>
        <begin position="79"/>
        <end position="89"/>
    </location>
</feature>
<feature type="domain" description="C2H2-type" evidence="12">
    <location>
        <begin position="233"/>
        <end position="260"/>
    </location>
</feature>
<comment type="subcellular location">
    <subcellularLocation>
        <location evidence="1">Nucleus</location>
    </subcellularLocation>
</comment>
<feature type="compositionally biased region" description="Low complexity" evidence="11">
    <location>
        <begin position="377"/>
        <end position="390"/>
    </location>
</feature>
<keyword evidence="2" id="KW-0479">Metal-binding</keyword>
<dbReference type="Pfam" id="PF00096">
    <property type="entry name" value="zf-C2H2"/>
    <property type="match status" value="3"/>
</dbReference>
<protein>
    <submittedName>
        <fullName evidence="13">Putative c2h2-type zn-finger protein</fullName>
    </submittedName>
</protein>
<dbReference type="GeneID" id="135377832"/>
<feature type="domain" description="C2H2-type" evidence="12">
    <location>
        <begin position="177"/>
        <end position="204"/>
    </location>
</feature>
<feature type="region of interest" description="Disordered" evidence="11">
    <location>
        <begin position="43"/>
        <end position="107"/>
    </location>
</feature>
<keyword evidence="6" id="KW-0805">Transcription regulation</keyword>
<dbReference type="GO" id="GO:0003682">
    <property type="term" value="F:chromatin binding"/>
    <property type="evidence" value="ECO:0007669"/>
    <property type="project" value="UniProtKB-ARBA"/>
</dbReference>
<dbReference type="FunFam" id="3.30.160.60:FF:000690">
    <property type="entry name" value="Zinc finger protein 354C"/>
    <property type="match status" value="1"/>
</dbReference>
<name>A0A2R5L462_9ACAR</name>
<feature type="domain" description="C2H2-type" evidence="12">
    <location>
        <begin position="317"/>
        <end position="346"/>
    </location>
</feature>
<feature type="compositionally biased region" description="Polar residues" evidence="11">
    <location>
        <begin position="63"/>
        <end position="72"/>
    </location>
</feature>
<organism evidence="13">
    <name type="scientific">Ornithodoros turicata</name>
    <dbReference type="NCBI Taxonomy" id="34597"/>
    <lineage>
        <taxon>Eukaryota</taxon>
        <taxon>Metazoa</taxon>
        <taxon>Ecdysozoa</taxon>
        <taxon>Arthropoda</taxon>
        <taxon>Chelicerata</taxon>
        <taxon>Arachnida</taxon>
        <taxon>Acari</taxon>
        <taxon>Parasitiformes</taxon>
        <taxon>Ixodida</taxon>
        <taxon>Ixodoidea</taxon>
        <taxon>Argasidae</taxon>
        <taxon>Ornithodorinae</taxon>
        <taxon>Ornithodoros</taxon>
    </lineage>
</organism>
<feature type="domain" description="C2H2-type" evidence="12">
    <location>
        <begin position="205"/>
        <end position="232"/>
    </location>
</feature>
<dbReference type="GO" id="GO:0000981">
    <property type="term" value="F:DNA-binding transcription factor activity, RNA polymerase II-specific"/>
    <property type="evidence" value="ECO:0007669"/>
    <property type="project" value="TreeGrafter"/>
</dbReference>
<dbReference type="InterPro" id="IPR013087">
    <property type="entry name" value="Znf_C2H2_type"/>
</dbReference>
<evidence type="ECO:0000256" key="11">
    <source>
        <dbReference type="SAM" id="MobiDB-lite"/>
    </source>
</evidence>
<dbReference type="GO" id="GO:0008270">
    <property type="term" value="F:zinc ion binding"/>
    <property type="evidence" value="ECO:0007669"/>
    <property type="project" value="UniProtKB-KW"/>
</dbReference>
<evidence type="ECO:0000256" key="2">
    <source>
        <dbReference type="ARBA" id="ARBA00022723"/>
    </source>
</evidence>
<feature type="region of interest" description="Disordered" evidence="11">
    <location>
        <begin position="377"/>
        <end position="433"/>
    </location>
</feature>
<feature type="domain" description="C2H2-type" evidence="12">
    <location>
        <begin position="142"/>
        <end position="169"/>
    </location>
</feature>
<reference evidence="13" key="1">
    <citation type="submission" date="2018-03" db="EMBL/GenBank/DDBJ databases">
        <title>The relapsing fever spirochete Borrelia turicatae persists in the highly oxidative environment of its soft-bodied tick vector.</title>
        <authorList>
            <person name="Bourret T.J."/>
            <person name="Boyle W.K."/>
            <person name="Valenzuela J.G."/>
            <person name="Oliveira F."/>
            <person name="Lopez J.E."/>
        </authorList>
    </citation>
    <scope>NUCLEOTIDE SEQUENCE</scope>
    <source>
        <strain evidence="13">Kansas strain/isolate</strain>
        <tissue evidence="13">Salivary glands</tissue>
    </source>
</reference>
<evidence type="ECO:0000256" key="1">
    <source>
        <dbReference type="ARBA" id="ARBA00004123"/>
    </source>
</evidence>
<evidence type="ECO:0000256" key="8">
    <source>
        <dbReference type="ARBA" id="ARBA00023163"/>
    </source>
</evidence>
<evidence type="ECO:0000256" key="5">
    <source>
        <dbReference type="ARBA" id="ARBA00022833"/>
    </source>
</evidence>
<keyword evidence="9" id="KW-0539">Nucleus</keyword>
<dbReference type="PANTHER" id="PTHR23235:SF142">
    <property type="entry name" value="ZINC FINGER PROTEIN 384"/>
    <property type="match status" value="1"/>
</dbReference>
<dbReference type="InterPro" id="IPR036236">
    <property type="entry name" value="Znf_C2H2_sf"/>
</dbReference>
<dbReference type="SMART" id="SM00355">
    <property type="entry name" value="ZnF_C2H2"/>
    <property type="match status" value="6"/>
</dbReference>
<dbReference type="RefSeq" id="XP_064466605.1">
    <property type="nucleotide sequence ID" value="XM_064610535.1"/>
</dbReference>
<evidence type="ECO:0000256" key="6">
    <source>
        <dbReference type="ARBA" id="ARBA00023015"/>
    </source>
</evidence>
<keyword evidence="5" id="KW-0862">Zinc</keyword>